<organism evidence="5 6">
    <name type="scientific">Porites evermanni</name>
    <dbReference type="NCBI Taxonomy" id="104178"/>
    <lineage>
        <taxon>Eukaryota</taxon>
        <taxon>Metazoa</taxon>
        <taxon>Cnidaria</taxon>
        <taxon>Anthozoa</taxon>
        <taxon>Hexacorallia</taxon>
        <taxon>Scleractinia</taxon>
        <taxon>Fungiina</taxon>
        <taxon>Poritidae</taxon>
        <taxon>Porites</taxon>
    </lineage>
</organism>
<evidence type="ECO:0000256" key="2">
    <source>
        <dbReference type="SAM" id="MobiDB-lite"/>
    </source>
</evidence>
<dbReference type="PANTHER" id="PTHR15672:SF8">
    <property type="entry name" value="PROTEIN ENCORE"/>
    <property type="match status" value="1"/>
</dbReference>
<feature type="compositionally biased region" description="Basic and acidic residues" evidence="2">
    <location>
        <begin position="17"/>
        <end position="30"/>
    </location>
</feature>
<dbReference type="InterPro" id="IPR001374">
    <property type="entry name" value="R3H_dom"/>
</dbReference>
<dbReference type="Proteomes" id="UP001159427">
    <property type="component" value="Unassembled WGS sequence"/>
</dbReference>
<accession>A0ABN8LYB8</accession>
<feature type="compositionally biased region" description="Polar residues" evidence="2">
    <location>
        <begin position="129"/>
        <end position="139"/>
    </location>
</feature>
<feature type="compositionally biased region" description="Polar residues" evidence="2">
    <location>
        <begin position="51"/>
        <end position="70"/>
    </location>
</feature>
<evidence type="ECO:0000259" key="4">
    <source>
        <dbReference type="PROSITE" id="PS51673"/>
    </source>
</evidence>
<feature type="region of interest" description="Disordered" evidence="2">
    <location>
        <begin position="621"/>
        <end position="655"/>
    </location>
</feature>
<dbReference type="PANTHER" id="PTHR15672">
    <property type="entry name" value="CAMP-REGULATED PHOSPHOPROTEIN 21 RELATED R3H DOMAIN CONTAINING PROTEIN"/>
    <property type="match status" value="1"/>
</dbReference>
<dbReference type="SUPFAM" id="SSF82708">
    <property type="entry name" value="R3H domain"/>
    <property type="match status" value="1"/>
</dbReference>
<dbReference type="Pfam" id="PF12752">
    <property type="entry name" value="SUZ"/>
    <property type="match status" value="1"/>
</dbReference>
<dbReference type="InterPro" id="IPR051937">
    <property type="entry name" value="R3H_domain_containing"/>
</dbReference>
<evidence type="ECO:0000313" key="5">
    <source>
        <dbReference type="EMBL" id="CAH3022303.1"/>
    </source>
</evidence>
<feature type="compositionally biased region" description="Low complexity" evidence="2">
    <location>
        <begin position="331"/>
        <end position="342"/>
    </location>
</feature>
<name>A0ABN8LYB8_9CNID</name>
<dbReference type="PROSITE" id="PS51061">
    <property type="entry name" value="R3H"/>
    <property type="match status" value="1"/>
</dbReference>
<dbReference type="PROSITE" id="PS51673">
    <property type="entry name" value="SUZ"/>
    <property type="match status" value="1"/>
</dbReference>
<feature type="region of interest" description="Disordered" evidence="2">
    <location>
        <begin position="560"/>
        <end position="596"/>
    </location>
</feature>
<gene>
    <name evidence="5" type="ORF">PEVE_00014877</name>
</gene>
<keyword evidence="1" id="KW-0597">Phosphoprotein</keyword>
<dbReference type="SMART" id="SM00393">
    <property type="entry name" value="R3H"/>
    <property type="match status" value="1"/>
</dbReference>
<keyword evidence="6" id="KW-1185">Reference proteome</keyword>
<feature type="region of interest" description="Disordered" evidence="2">
    <location>
        <begin position="804"/>
        <end position="832"/>
    </location>
</feature>
<evidence type="ECO:0000313" key="6">
    <source>
        <dbReference type="Proteomes" id="UP001159427"/>
    </source>
</evidence>
<dbReference type="EMBL" id="CALNXI010000213">
    <property type="protein sequence ID" value="CAH3022303.1"/>
    <property type="molecule type" value="Genomic_DNA"/>
</dbReference>
<feature type="region of interest" description="Disordered" evidence="2">
    <location>
        <begin position="283"/>
        <end position="452"/>
    </location>
</feature>
<feature type="compositionally biased region" description="Polar residues" evidence="2">
    <location>
        <begin position="622"/>
        <end position="635"/>
    </location>
</feature>
<feature type="region of interest" description="Disordered" evidence="2">
    <location>
        <begin position="1"/>
        <end position="70"/>
    </location>
</feature>
<feature type="region of interest" description="Disordered" evidence="2">
    <location>
        <begin position="88"/>
        <end position="144"/>
    </location>
</feature>
<feature type="compositionally biased region" description="Basic and acidic residues" evidence="2">
    <location>
        <begin position="305"/>
        <end position="329"/>
    </location>
</feature>
<feature type="compositionally biased region" description="Polar residues" evidence="2">
    <location>
        <begin position="431"/>
        <end position="452"/>
    </location>
</feature>
<protein>
    <submittedName>
        <fullName evidence="5">Uncharacterized protein</fullName>
    </submittedName>
</protein>
<dbReference type="Pfam" id="PF01424">
    <property type="entry name" value="R3H"/>
    <property type="match status" value="1"/>
</dbReference>
<dbReference type="Gene3D" id="3.30.1370.50">
    <property type="entry name" value="R3H-like domain"/>
    <property type="match status" value="1"/>
</dbReference>
<feature type="compositionally biased region" description="Low complexity" evidence="2">
    <location>
        <begin position="563"/>
        <end position="596"/>
    </location>
</feature>
<feature type="compositionally biased region" description="Basic and acidic residues" evidence="2">
    <location>
        <begin position="382"/>
        <end position="393"/>
    </location>
</feature>
<feature type="compositionally biased region" description="Low complexity" evidence="2">
    <location>
        <begin position="412"/>
        <end position="424"/>
    </location>
</feature>
<dbReference type="CDD" id="cd02642">
    <property type="entry name" value="R3H_encore_like"/>
    <property type="match status" value="1"/>
</dbReference>
<reference evidence="5 6" key="1">
    <citation type="submission" date="2022-05" db="EMBL/GenBank/DDBJ databases">
        <authorList>
            <consortium name="Genoscope - CEA"/>
            <person name="William W."/>
        </authorList>
    </citation>
    <scope>NUCLEOTIDE SEQUENCE [LARGE SCALE GENOMIC DNA]</scope>
</reference>
<evidence type="ECO:0000259" key="3">
    <source>
        <dbReference type="PROSITE" id="PS51061"/>
    </source>
</evidence>
<dbReference type="InterPro" id="IPR024771">
    <property type="entry name" value="SUZ"/>
</dbReference>
<comment type="caution">
    <text evidence="5">The sequence shown here is derived from an EMBL/GenBank/DDBJ whole genome shotgun (WGS) entry which is preliminary data.</text>
</comment>
<feature type="domain" description="SUZ" evidence="4">
    <location>
        <begin position="255"/>
        <end position="333"/>
    </location>
</feature>
<sequence>MMDERFPIDNGTNMTNHQEDGTHTSVEKSKTPVVTTAEVSSDESTKADSPEQPQAVTMATQPKASLSTVHVQQSFHSTRTSIPVLTHSVSEPSHHHPRKTLTRSTAVTTVPSPPPPHYPDEVTEGTPPYKNTSFDSSDSGIAGELPPRLEALARASKQSSLSRDGSFEYTDSTGTDLHDFIIKTLKNPRDRKFLMRLEQDFLNFIQDPALFLHYPPMTSYHRMIVHRVAAYFGMDHNVDQQTGKSVIINKTINTRIPESRFLELIPREESEDSESAVPRLILRRQNTPSDDSTPPKIDSPVLIHSMEDKRSKSIEEREEEYHKTRERIFNQDSISSQSSQSSKDGDLLAPQLLTREDIDDVETEISKEEAPGRNPISKLGKSKSEEVDTHTDRSSSGPTGIRIMTNKPFLRSSSSPGISNLSSSPAFERVSNPSRRGSDGSQRTSRHVPSSQTVMTPLPYWAAEGVPLVAHTLPSGEVQMVPVQTVAPGMQGVVPVMAAAPSTTTTQQPGGVMWAMSDPVQHGVMLINPSTGTPLLGADGNPLVMQPTYQQVMVKPGTTPVYAQPSSARAAVQSAQQSSSIAQQQQQSQQQQQNPAQMVMPQYVGVPQPMYVMPSTARPPFAQQQAGAEGTPGSQWTGGSGQSVTPSNPGYQDVTAQFSGLSLSGQQASLDPSSYQQYAETVVPSSSSTTPPMYINSVTQAGMTGQVQYVVLPAHSSVSQIRPVLQGQGYAGQAVPQTASPQQYQSYVVSPTQTPYQQFPYGAISKDVTSSVIQQHPRSQTPPTPPQTASPVVASQFLQQQQLTLSSQIPAQSPQQSHTSPYQQQTTSPHTPQQIMRPMVPVVIQGGRGVTMATAVGQQNPIPSQYPQPPAHVQTQYPSNQRRMYNIDRRVPKAGEMYGSEAVMQGSSLVSYGDGTIPTGYEIPGERSQYNFQYQRYIHSCVYSKIPKISPCMYKPLQI</sequence>
<evidence type="ECO:0000256" key="1">
    <source>
        <dbReference type="ARBA" id="ARBA00022553"/>
    </source>
</evidence>
<feature type="region of interest" description="Disordered" evidence="2">
    <location>
        <begin position="770"/>
        <end position="791"/>
    </location>
</feature>
<proteinExistence type="predicted"/>
<dbReference type="InterPro" id="IPR036867">
    <property type="entry name" value="R3H_dom_sf"/>
</dbReference>
<feature type="domain" description="R3H" evidence="3">
    <location>
        <begin position="191"/>
        <end position="253"/>
    </location>
</feature>